<reference evidence="8 9" key="1">
    <citation type="submission" date="2019-03" db="EMBL/GenBank/DDBJ databases">
        <title>Genomic Encyclopedia of Type Strains, Phase IV (KMG-IV): sequencing the most valuable type-strain genomes for metagenomic binning, comparative biology and taxonomic classification.</title>
        <authorList>
            <person name="Goeker M."/>
        </authorList>
    </citation>
    <scope>NUCLEOTIDE SEQUENCE [LARGE SCALE GENOMIC DNA]</scope>
    <source>
        <strain evidence="8 9">DSM 21153</strain>
    </source>
</reference>
<dbReference type="EMBL" id="SLVM01000015">
    <property type="protein sequence ID" value="TCM82700.1"/>
    <property type="molecule type" value="Genomic_DNA"/>
</dbReference>
<dbReference type="InterPro" id="IPR037128">
    <property type="entry name" value="Quinolinate_PRibosylTase_N_sf"/>
</dbReference>
<dbReference type="Gene3D" id="3.90.1170.20">
    <property type="entry name" value="Quinolinate phosphoribosyl transferase, N-terminal domain"/>
    <property type="match status" value="1"/>
</dbReference>
<evidence type="ECO:0000313" key="8">
    <source>
        <dbReference type="EMBL" id="TCM82700.1"/>
    </source>
</evidence>
<dbReference type="GO" id="GO:0004514">
    <property type="term" value="F:nicotinate-nucleotide diphosphorylase (carboxylating) activity"/>
    <property type="evidence" value="ECO:0007669"/>
    <property type="project" value="InterPro"/>
</dbReference>
<proteinExistence type="inferred from homology"/>
<dbReference type="OrthoDB" id="8216773at2"/>
<dbReference type="GO" id="GO:0005737">
    <property type="term" value="C:cytoplasm"/>
    <property type="evidence" value="ECO:0007669"/>
    <property type="project" value="TreeGrafter"/>
</dbReference>
<dbReference type="Gene3D" id="3.20.20.70">
    <property type="entry name" value="Aldolase class I"/>
    <property type="match status" value="1"/>
</dbReference>
<dbReference type="InterPro" id="IPR022412">
    <property type="entry name" value="Quinolinate_PRibosylTrfase_N"/>
</dbReference>
<gene>
    <name evidence="8" type="ORF">EV216_11564</name>
</gene>
<dbReference type="AlphaFoldDB" id="A0A4R1YSS9"/>
<dbReference type="RefSeq" id="WP_132695555.1">
    <property type="nucleotide sequence ID" value="NZ_SLVM01000015.1"/>
</dbReference>
<dbReference type="InterPro" id="IPR006242">
    <property type="entry name" value="ModD"/>
</dbReference>
<evidence type="ECO:0000313" key="9">
    <source>
        <dbReference type="Proteomes" id="UP000295277"/>
    </source>
</evidence>
<keyword evidence="3 5" id="KW-0328">Glycosyltransferase</keyword>
<protein>
    <recommendedName>
        <fullName evidence="2">Putative pyrophosphorylase ModD</fullName>
    </recommendedName>
</protein>
<dbReference type="InterPro" id="IPR036068">
    <property type="entry name" value="Nicotinate_pribotase-like_C"/>
</dbReference>
<comment type="similarity">
    <text evidence="1 5">Belongs to the NadC/ModD family.</text>
</comment>
<keyword evidence="9" id="KW-1185">Reference proteome</keyword>
<evidence type="ECO:0000259" key="6">
    <source>
        <dbReference type="Pfam" id="PF01729"/>
    </source>
</evidence>
<dbReference type="Proteomes" id="UP000295277">
    <property type="component" value="Unassembled WGS sequence"/>
</dbReference>
<dbReference type="InterPro" id="IPR002638">
    <property type="entry name" value="Quinolinate_PRibosylTrfase_C"/>
</dbReference>
<evidence type="ECO:0000256" key="5">
    <source>
        <dbReference type="PIRNR" id="PIRNR006250"/>
    </source>
</evidence>
<dbReference type="PANTHER" id="PTHR32179">
    <property type="entry name" value="NICOTINATE-NUCLEOTIDE PYROPHOSPHORYLASE [CARBOXYLATING]"/>
    <property type="match status" value="1"/>
</dbReference>
<dbReference type="PANTHER" id="PTHR32179:SF4">
    <property type="entry name" value="PYROPHOSPHORYLASE MODD-RELATED"/>
    <property type="match status" value="1"/>
</dbReference>
<evidence type="ECO:0000256" key="4">
    <source>
        <dbReference type="ARBA" id="ARBA00022679"/>
    </source>
</evidence>
<dbReference type="CDD" id="cd01573">
    <property type="entry name" value="modD_like"/>
    <property type="match status" value="1"/>
</dbReference>
<feature type="domain" description="Quinolinate phosphoribosyl transferase N-terminal" evidence="7">
    <location>
        <begin position="21"/>
        <end position="104"/>
    </location>
</feature>
<dbReference type="InterPro" id="IPR013785">
    <property type="entry name" value="Aldolase_TIM"/>
</dbReference>
<keyword evidence="4 5" id="KW-0808">Transferase</keyword>
<dbReference type="GO" id="GO:0009435">
    <property type="term" value="P:NAD+ biosynthetic process"/>
    <property type="evidence" value="ECO:0007669"/>
    <property type="project" value="InterPro"/>
</dbReference>
<dbReference type="Pfam" id="PF02749">
    <property type="entry name" value="QRPTase_N"/>
    <property type="match status" value="1"/>
</dbReference>
<dbReference type="SUPFAM" id="SSF54675">
    <property type="entry name" value="Nicotinate/Quinolinate PRTase N-terminal domain-like"/>
    <property type="match status" value="1"/>
</dbReference>
<comment type="caution">
    <text evidence="8">The sequence shown here is derived from an EMBL/GenBank/DDBJ whole genome shotgun (WGS) entry which is preliminary data.</text>
</comment>
<dbReference type="PIRSF" id="PIRSF006250">
    <property type="entry name" value="NadC_ModD"/>
    <property type="match status" value="1"/>
</dbReference>
<evidence type="ECO:0000256" key="2">
    <source>
        <dbReference type="ARBA" id="ARBA00019205"/>
    </source>
</evidence>
<dbReference type="FunFam" id="3.20.20.70:FF:000030">
    <property type="entry name" value="Nicotinate-nucleotide pyrophosphorylase, carboxylating"/>
    <property type="match status" value="1"/>
</dbReference>
<sequence>MFPLDDDALLRLLKEDLPHGDLTTRSLGIGALPGVLTMRARGAMTVCGSEEAARIFALLGAEAELHAPTGQRTAAGETLLVARGRAEALHAGWKVAQTLTEWASGIATSAAGIVDAARATAPGIVVACTRKPAPFTRALSLRAIVAGGAEIHRTGLSETVLLFPEHRIFGGADALAPQIARLRAACPERRIVVEVTTRDDALHAAEAGADVLQLEKFAPEDVAATAETLVGWPGCLAAAGGINAANAAAYAATGAQVLVTSAPYYAKPADVAVTIEPA</sequence>
<evidence type="ECO:0000256" key="3">
    <source>
        <dbReference type="ARBA" id="ARBA00022676"/>
    </source>
</evidence>
<dbReference type="InterPro" id="IPR027277">
    <property type="entry name" value="NadC/ModD"/>
</dbReference>
<evidence type="ECO:0000259" key="7">
    <source>
        <dbReference type="Pfam" id="PF02749"/>
    </source>
</evidence>
<name>A0A4R1YSS9_9RHOB</name>
<feature type="domain" description="Quinolinate phosphoribosyl transferase C-terminal" evidence="6">
    <location>
        <begin position="106"/>
        <end position="273"/>
    </location>
</feature>
<dbReference type="NCBIfam" id="TIGR01334">
    <property type="entry name" value="modD"/>
    <property type="match status" value="1"/>
</dbReference>
<dbReference type="GO" id="GO:0034213">
    <property type="term" value="P:quinolinate catabolic process"/>
    <property type="evidence" value="ECO:0007669"/>
    <property type="project" value="TreeGrafter"/>
</dbReference>
<accession>A0A4R1YSS9</accession>
<evidence type="ECO:0000256" key="1">
    <source>
        <dbReference type="ARBA" id="ARBA00009400"/>
    </source>
</evidence>
<dbReference type="Pfam" id="PF01729">
    <property type="entry name" value="QRPTase_C"/>
    <property type="match status" value="1"/>
</dbReference>
<dbReference type="SUPFAM" id="SSF51690">
    <property type="entry name" value="Nicotinate/Quinolinate PRTase C-terminal domain-like"/>
    <property type="match status" value="1"/>
</dbReference>
<organism evidence="8 9">
    <name type="scientific">Rhodovulum steppense</name>
    <dbReference type="NCBI Taxonomy" id="540251"/>
    <lineage>
        <taxon>Bacteria</taxon>
        <taxon>Pseudomonadati</taxon>
        <taxon>Pseudomonadota</taxon>
        <taxon>Alphaproteobacteria</taxon>
        <taxon>Rhodobacterales</taxon>
        <taxon>Paracoccaceae</taxon>
        <taxon>Rhodovulum</taxon>
    </lineage>
</organism>